<dbReference type="PANTHER" id="PTHR37232">
    <property type="entry name" value="FASCICLIN DOMAIN PROTEIN"/>
    <property type="match status" value="1"/>
</dbReference>
<evidence type="ECO:0000256" key="1">
    <source>
        <dbReference type="SAM" id="MobiDB-lite"/>
    </source>
</evidence>
<dbReference type="AlphaFoldDB" id="A0AAV2ENN1"/>
<proteinExistence type="predicted"/>
<dbReference type="PANTHER" id="PTHR37232:SF2">
    <property type="entry name" value="FAS1 DOMAIN-CONTAINING PROTEIN"/>
    <property type="match status" value="1"/>
</dbReference>
<protein>
    <submittedName>
        <fullName evidence="2">Uncharacterized protein</fullName>
    </submittedName>
</protein>
<accession>A0AAV2ENN1</accession>
<sequence>MKASNDGSAQDLHQPEVFPSDEKHGKFGEMMVGMLPEDLPFTVFMPSARAFERDIRLQAADGDTNSTRNDSYAVVCRILGFSAVPRALHSTILAPGEEV</sequence>
<gene>
    <name evidence="2" type="ORF">LTRI10_LOCUS28504</name>
</gene>
<name>A0AAV2ENN1_9ROSI</name>
<reference evidence="2 3" key="1">
    <citation type="submission" date="2024-04" db="EMBL/GenBank/DDBJ databases">
        <authorList>
            <person name="Fracassetti M."/>
        </authorList>
    </citation>
    <scope>NUCLEOTIDE SEQUENCE [LARGE SCALE GENOMIC DNA]</scope>
</reference>
<dbReference type="EMBL" id="OZ034818">
    <property type="protein sequence ID" value="CAL1387525.1"/>
    <property type="molecule type" value="Genomic_DNA"/>
</dbReference>
<organism evidence="2 3">
    <name type="scientific">Linum trigynum</name>
    <dbReference type="NCBI Taxonomy" id="586398"/>
    <lineage>
        <taxon>Eukaryota</taxon>
        <taxon>Viridiplantae</taxon>
        <taxon>Streptophyta</taxon>
        <taxon>Embryophyta</taxon>
        <taxon>Tracheophyta</taxon>
        <taxon>Spermatophyta</taxon>
        <taxon>Magnoliopsida</taxon>
        <taxon>eudicotyledons</taxon>
        <taxon>Gunneridae</taxon>
        <taxon>Pentapetalae</taxon>
        <taxon>rosids</taxon>
        <taxon>fabids</taxon>
        <taxon>Malpighiales</taxon>
        <taxon>Linaceae</taxon>
        <taxon>Linum</taxon>
    </lineage>
</organism>
<feature type="region of interest" description="Disordered" evidence="1">
    <location>
        <begin position="1"/>
        <end position="23"/>
    </location>
</feature>
<evidence type="ECO:0000313" key="2">
    <source>
        <dbReference type="EMBL" id="CAL1387525.1"/>
    </source>
</evidence>
<dbReference type="Proteomes" id="UP001497516">
    <property type="component" value="Chromosome 5"/>
</dbReference>
<keyword evidence="3" id="KW-1185">Reference proteome</keyword>
<evidence type="ECO:0000313" key="3">
    <source>
        <dbReference type="Proteomes" id="UP001497516"/>
    </source>
</evidence>